<accession>W0EUE3</accession>
<dbReference type="GO" id="GO:0016787">
    <property type="term" value="F:hydrolase activity"/>
    <property type="evidence" value="ECO:0007669"/>
    <property type="project" value="InterPro"/>
</dbReference>
<dbReference type="Gene3D" id="2.60.120.560">
    <property type="entry name" value="Exo-inulinase, domain 1"/>
    <property type="match status" value="1"/>
</dbReference>
<dbReference type="PROSITE" id="PS51257">
    <property type="entry name" value="PROKAR_LIPOPROTEIN"/>
    <property type="match status" value="1"/>
</dbReference>
<evidence type="ECO:0000313" key="4">
    <source>
        <dbReference type="Proteomes" id="UP000003586"/>
    </source>
</evidence>
<reference evidence="3 4" key="1">
    <citation type="submission" date="2013-12" db="EMBL/GenBank/DDBJ databases">
        <authorList>
            <consortium name="DOE Joint Genome Institute"/>
            <person name="Eisen J."/>
            <person name="Huntemann M."/>
            <person name="Han J."/>
            <person name="Chen A."/>
            <person name="Kyrpides N."/>
            <person name="Mavromatis K."/>
            <person name="Markowitz V."/>
            <person name="Palaniappan K."/>
            <person name="Ivanova N."/>
            <person name="Schaumberg A."/>
            <person name="Pati A."/>
            <person name="Liolios K."/>
            <person name="Nordberg H.P."/>
            <person name="Cantor M.N."/>
            <person name="Hua S.X."/>
            <person name="Woyke T."/>
        </authorList>
    </citation>
    <scope>NUCLEOTIDE SEQUENCE [LARGE SCALE GENOMIC DNA]</scope>
    <source>
        <strain evidence="4">DSM 19437</strain>
    </source>
</reference>
<dbReference type="AlphaFoldDB" id="W0EUE3"/>
<dbReference type="OrthoDB" id="190957at2"/>
<dbReference type="Proteomes" id="UP000003586">
    <property type="component" value="Chromosome"/>
</dbReference>
<organism evidence="3 4">
    <name type="scientific">Niabella soli DSM 19437</name>
    <dbReference type="NCBI Taxonomy" id="929713"/>
    <lineage>
        <taxon>Bacteria</taxon>
        <taxon>Pseudomonadati</taxon>
        <taxon>Bacteroidota</taxon>
        <taxon>Chitinophagia</taxon>
        <taxon>Chitinophagales</taxon>
        <taxon>Chitinophagaceae</taxon>
        <taxon>Niabella</taxon>
    </lineage>
</organism>
<protein>
    <recommendedName>
        <fullName evidence="2">3-keto-alpha-glucoside-1,2-lyase/3-keto-2-hydroxy-glucal hydratase domain-containing protein</fullName>
    </recommendedName>
</protein>
<feature type="chain" id="PRO_5004788173" description="3-keto-alpha-glucoside-1,2-lyase/3-keto-2-hydroxy-glucal hydratase domain-containing protein" evidence="1">
    <location>
        <begin position="31"/>
        <end position="329"/>
    </location>
</feature>
<keyword evidence="1" id="KW-0732">Signal</keyword>
<name>W0EUE3_9BACT</name>
<gene>
    <name evidence="3" type="ORF">NIASO_03080</name>
</gene>
<dbReference type="KEGG" id="nso:NIASO_03080"/>
<sequence>MNKRSFYTKKSGVQLFCLGIACFAFFLSHAQVKAITSNEIKGGDLVGRWDIKVQEGSRTAPSWLEVEISGFKTLVGRFVGNGGSARPISEVHFDNGAFNFSIPPQWDATDKSLSLQGKLSKDHIEGSLQYPSGEQYRFTGTRAPDLTEKKNVKWGKPVQLFNGKDLSGWEPTGKTNQWYVKDGVLISPHTGSNLVSTRKFKDFKLHIEFKYHKESNSGVYLRGRYEVQIIDNPKTDHPNSHLFGGVYGFLVPNEMAVKGPDQWQSFDITLIGRMVTIVANGKTIICNQEIPGITGGALDSDEGAPGPIYFQGDHGPIMYRNIIITPVAE</sequence>
<dbReference type="InterPro" id="IPR010496">
    <property type="entry name" value="AL/BT2_dom"/>
</dbReference>
<feature type="domain" description="3-keto-alpha-glucoside-1,2-lyase/3-keto-2-hydroxy-glucal hydratase" evidence="2">
    <location>
        <begin position="157"/>
        <end position="324"/>
    </location>
</feature>
<dbReference type="RefSeq" id="WP_008583682.1">
    <property type="nucleotide sequence ID" value="NZ_CP007035.1"/>
</dbReference>
<dbReference type="HOGENOM" id="CLU_862589_0_0_10"/>
<dbReference type="EMBL" id="CP007035">
    <property type="protein sequence ID" value="AHF14440.1"/>
    <property type="molecule type" value="Genomic_DNA"/>
</dbReference>
<dbReference type="STRING" id="929713.NIASO_03080"/>
<evidence type="ECO:0000313" key="3">
    <source>
        <dbReference type="EMBL" id="AHF14440.1"/>
    </source>
</evidence>
<feature type="signal peptide" evidence="1">
    <location>
        <begin position="1"/>
        <end position="30"/>
    </location>
</feature>
<dbReference type="eggNOG" id="COG2133">
    <property type="taxonomic scope" value="Bacteria"/>
</dbReference>
<dbReference type="Pfam" id="PF06439">
    <property type="entry name" value="3keto-disac_hyd"/>
    <property type="match status" value="1"/>
</dbReference>
<evidence type="ECO:0000256" key="1">
    <source>
        <dbReference type="SAM" id="SignalP"/>
    </source>
</evidence>
<evidence type="ECO:0000259" key="2">
    <source>
        <dbReference type="Pfam" id="PF06439"/>
    </source>
</evidence>
<proteinExistence type="predicted"/>
<keyword evidence="4" id="KW-1185">Reference proteome</keyword>